<name>A0A183ISJ2_9BILA</name>
<proteinExistence type="predicted"/>
<dbReference type="EMBL" id="UZAM01009882">
    <property type="protein sequence ID" value="VDP10363.1"/>
    <property type="molecule type" value="Genomic_DNA"/>
</dbReference>
<dbReference type="WBParaSite" id="SBAD_0000684601-mRNA-1">
    <property type="protein sequence ID" value="SBAD_0000684601-mRNA-1"/>
    <property type="gene ID" value="SBAD_0000684601"/>
</dbReference>
<accession>A0A183ISJ2</accession>
<dbReference type="AlphaFoldDB" id="A0A183ISJ2"/>
<reference evidence="1 2" key="2">
    <citation type="submission" date="2018-11" db="EMBL/GenBank/DDBJ databases">
        <authorList>
            <consortium name="Pathogen Informatics"/>
        </authorList>
    </citation>
    <scope>NUCLEOTIDE SEQUENCE [LARGE SCALE GENOMIC DNA]</scope>
</reference>
<evidence type="ECO:0000313" key="2">
    <source>
        <dbReference type="Proteomes" id="UP000270296"/>
    </source>
</evidence>
<dbReference type="Proteomes" id="UP000270296">
    <property type="component" value="Unassembled WGS sequence"/>
</dbReference>
<gene>
    <name evidence="1" type="ORF">SBAD_LOCUS6589</name>
</gene>
<protein>
    <submittedName>
        <fullName evidence="3">Secreted protein</fullName>
    </submittedName>
</protein>
<reference evidence="3" key="1">
    <citation type="submission" date="2016-06" db="UniProtKB">
        <authorList>
            <consortium name="WormBaseParasite"/>
        </authorList>
    </citation>
    <scope>IDENTIFICATION</scope>
</reference>
<keyword evidence="2" id="KW-1185">Reference proteome</keyword>
<evidence type="ECO:0000313" key="1">
    <source>
        <dbReference type="EMBL" id="VDP10363.1"/>
    </source>
</evidence>
<evidence type="ECO:0000313" key="3">
    <source>
        <dbReference type="WBParaSite" id="SBAD_0000684601-mRNA-1"/>
    </source>
</evidence>
<sequence length="124" mass="13201">MTAGGFVPGCVLAVARRSAEAPLKPRPFSSSFLDMTVCKTALPSSAGHQDPLQCTTTATGVRSSQLRFVHATRTPPFEEGDTASDPMLMDKIAGIALHHTGTERPIRCRVGFDHGLFLSSKTTS</sequence>
<organism evidence="3">
    <name type="scientific">Soboliphyme baturini</name>
    <dbReference type="NCBI Taxonomy" id="241478"/>
    <lineage>
        <taxon>Eukaryota</taxon>
        <taxon>Metazoa</taxon>
        <taxon>Ecdysozoa</taxon>
        <taxon>Nematoda</taxon>
        <taxon>Enoplea</taxon>
        <taxon>Dorylaimia</taxon>
        <taxon>Dioctophymatida</taxon>
        <taxon>Dioctophymatoidea</taxon>
        <taxon>Soboliphymatidae</taxon>
        <taxon>Soboliphyme</taxon>
    </lineage>
</organism>